<dbReference type="PANTHER" id="PTHR43284:SF1">
    <property type="entry name" value="ASPARAGINE SYNTHETASE"/>
    <property type="match status" value="1"/>
</dbReference>
<organism evidence="12 13">
    <name type="scientific">Paenibacillus oryzisoli</name>
    <dbReference type="NCBI Taxonomy" id="1850517"/>
    <lineage>
        <taxon>Bacteria</taxon>
        <taxon>Bacillati</taxon>
        <taxon>Bacillota</taxon>
        <taxon>Bacilli</taxon>
        <taxon>Bacillales</taxon>
        <taxon>Paenibacillaceae</taxon>
        <taxon>Paenibacillus</taxon>
    </lineage>
</organism>
<keyword evidence="6" id="KW-0061">Asparagine biosynthesis</keyword>
<keyword evidence="4 9" id="KW-0547">Nucleotide-binding</keyword>
<dbReference type="InterPro" id="IPR006426">
    <property type="entry name" value="Asn_synth_AEB"/>
</dbReference>
<dbReference type="PANTHER" id="PTHR43284">
    <property type="entry name" value="ASPARAGINE SYNTHETASE (GLUTAMINE-HYDROLYZING)"/>
    <property type="match status" value="1"/>
</dbReference>
<dbReference type="Pfam" id="PF00733">
    <property type="entry name" value="Asn_synthase"/>
    <property type="match status" value="1"/>
</dbReference>
<dbReference type="AlphaFoldDB" id="A0A198A821"/>
<evidence type="ECO:0000313" key="13">
    <source>
        <dbReference type="Proteomes" id="UP000078454"/>
    </source>
</evidence>
<feature type="binding site" evidence="9">
    <location>
        <position position="298"/>
    </location>
    <ligand>
        <name>ATP</name>
        <dbReference type="ChEBI" id="CHEBI:30616"/>
    </ligand>
</feature>
<feature type="domain" description="Asparagine synthetase" evidence="10">
    <location>
        <begin position="246"/>
        <end position="573"/>
    </location>
</feature>
<comment type="similarity">
    <text evidence="2">Belongs to the asparagine synthetase family.</text>
</comment>
<evidence type="ECO:0000256" key="1">
    <source>
        <dbReference type="ARBA" id="ARBA00005187"/>
    </source>
</evidence>
<comment type="pathway">
    <text evidence="1">Amino-acid biosynthesis; L-asparagine biosynthesis; L-asparagine from L-aspartate (L-Gln route): step 1/1.</text>
</comment>
<evidence type="ECO:0000256" key="4">
    <source>
        <dbReference type="ARBA" id="ARBA00022741"/>
    </source>
</evidence>
<comment type="caution">
    <text evidence="12">The sequence shown here is derived from an EMBL/GenBank/DDBJ whole genome shotgun (WGS) entry which is preliminary data.</text>
</comment>
<evidence type="ECO:0000256" key="7">
    <source>
        <dbReference type="ARBA" id="ARBA00022962"/>
    </source>
</evidence>
<keyword evidence="5 9" id="KW-0067">ATP-binding</keyword>
<evidence type="ECO:0000313" key="12">
    <source>
        <dbReference type="EMBL" id="OAS17221.1"/>
    </source>
</evidence>
<keyword evidence="13" id="KW-1185">Reference proteome</keyword>
<dbReference type="InterPro" id="IPR029055">
    <property type="entry name" value="Ntn_hydrolases_N"/>
</dbReference>
<name>A0A198A821_9BACL</name>
<dbReference type="SUPFAM" id="SSF52402">
    <property type="entry name" value="Adenine nucleotide alpha hydrolases-like"/>
    <property type="match status" value="1"/>
</dbReference>
<dbReference type="Proteomes" id="UP000078454">
    <property type="component" value="Unassembled WGS sequence"/>
</dbReference>
<dbReference type="InterPro" id="IPR051786">
    <property type="entry name" value="ASN_synthetase/amidase"/>
</dbReference>
<sequence length="647" mass="74490">MSAITGIRHFKQDHVSTEYGQKLMQGLQKYPSDDVRTWYDQDIFLGCHSQWITPESVGERNPYYDSARGLVVAADAIIDNRDELFHLLQVEANRQQSMTDSELIVLAYSKWGEEAPKYLIGDFAFMIWDERKQLLFGARDFSGSRTLYYHCDKEAFAFCTVIQPLLSLPHVNKSINEHWIAEYLANPGVIECVDDASTVFRDIQQLPPSHAISIKGERVTVSRYCKITQQEERLKLKSDKDYEEAFLDVFQQAIQSRLRTHRQVGAFLSGGLDSGTIVSLAARELHKKNNKLHTYSYIPVDDYIDWTPKSEVADERPYIHSTVNHVGNINDNYLDFKGKSALTEVDDWLEMLEMPYKIFENSYWINGIYEKAQKQGVGILLSGARGNNTISWGPALSHYASLLKEMKWIRLFREMEMYSANNGVKKTRFMKAVAQKAYPFMNRGNGQQVNYHFPKLIHPDLAQRTDVYNKLQAYDIDSNGFTSPSNIFETRKKHFEQTFVWNLNGTCGTKSSLRYGVWNRDPSNDLRVIKFCLSVPENQTVKDGMDRALIRRSTKGLLPDKVRLNQRVRGVQGADGIHRMVPDWQSFIEELQQLADDPQISSYINIPVVKEAIARIQGTTRPNNPFDADYSILMRSLIMYRFLQKNA</sequence>
<reference evidence="12 13" key="1">
    <citation type="submission" date="2016-05" db="EMBL/GenBank/DDBJ databases">
        <title>Paenibacillus sp. 1ZS3-15 nov., isolated from the rhizosphere soil.</title>
        <authorList>
            <person name="Zhang X.X."/>
            <person name="Zhang J."/>
        </authorList>
    </citation>
    <scope>NUCLEOTIDE SEQUENCE [LARGE SCALE GENOMIC DNA]</scope>
    <source>
        <strain evidence="12 13">1ZS3-15</strain>
    </source>
</reference>
<dbReference type="GO" id="GO:0004066">
    <property type="term" value="F:asparagine synthase (glutamine-hydrolyzing) activity"/>
    <property type="evidence" value="ECO:0007669"/>
    <property type="project" value="UniProtKB-EC"/>
</dbReference>
<dbReference type="InterPro" id="IPR001962">
    <property type="entry name" value="Asn_synthase"/>
</dbReference>
<evidence type="ECO:0000256" key="8">
    <source>
        <dbReference type="ARBA" id="ARBA00048741"/>
    </source>
</evidence>
<dbReference type="SUPFAM" id="SSF56235">
    <property type="entry name" value="N-terminal nucleophile aminohydrolases (Ntn hydrolases)"/>
    <property type="match status" value="1"/>
</dbReference>
<dbReference type="PIRSF" id="PIRSF001589">
    <property type="entry name" value="Asn_synthetase_glu-h"/>
    <property type="match status" value="1"/>
</dbReference>
<evidence type="ECO:0000256" key="5">
    <source>
        <dbReference type="ARBA" id="ARBA00022840"/>
    </source>
</evidence>
<protein>
    <recommendedName>
        <fullName evidence="3">asparagine synthase (glutamine-hydrolyzing)</fullName>
        <ecNumber evidence="3">6.3.5.4</ecNumber>
    </recommendedName>
</protein>
<dbReference type="Gene3D" id="3.40.50.620">
    <property type="entry name" value="HUPs"/>
    <property type="match status" value="2"/>
</dbReference>
<dbReference type="RefSeq" id="WP_068666651.1">
    <property type="nucleotide sequence ID" value="NZ_LYPB01000073.1"/>
</dbReference>
<evidence type="ECO:0000256" key="9">
    <source>
        <dbReference type="PIRSR" id="PIRSR001589-2"/>
    </source>
</evidence>
<dbReference type="OrthoDB" id="9763290at2"/>
<dbReference type="CDD" id="cd00712">
    <property type="entry name" value="AsnB"/>
    <property type="match status" value="1"/>
</dbReference>
<dbReference type="Gene3D" id="3.60.20.10">
    <property type="entry name" value="Glutamine Phosphoribosylpyrophosphate, subunit 1, domain 1"/>
    <property type="match status" value="1"/>
</dbReference>
<dbReference type="InterPro" id="IPR017932">
    <property type="entry name" value="GATase_2_dom"/>
</dbReference>
<dbReference type="EC" id="6.3.5.4" evidence="3"/>
<dbReference type="InterPro" id="IPR033738">
    <property type="entry name" value="AsnB_N"/>
</dbReference>
<evidence type="ECO:0000256" key="3">
    <source>
        <dbReference type="ARBA" id="ARBA00012737"/>
    </source>
</evidence>
<dbReference type="STRING" id="1850517.A8708_03110"/>
<evidence type="ECO:0000259" key="10">
    <source>
        <dbReference type="Pfam" id="PF00733"/>
    </source>
</evidence>
<evidence type="ECO:0000256" key="2">
    <source>
        <dbReference type="ARBA" id="ARBA00005752"/>
    </source>
</evidence>
<dbReference type="Pfam" id="PF13537">
    <property type="entry name" value="GATase_7"/>
    <property type="match status" value="1"/>
</dbReference>
<gene>
    <name evidence="12" type="ORF">A8708_03110</name>
</gene>
<comment type="catalytic activity">
    <reaction evidence="8">
        <text>L-aspartate + L-glutamine + ATP + H2O = L-asparagine + L-glutamate + AMP + diphosphate + H(+)</text>
        <dbReference type="Rhea" id="RHEA:12228"/>
        <dbReference type="ChEBI" id="CHEBI:15377"/>
        <dbReference type="ChEBI" id="CHEBI:15378"/>
        <dbReference type="ChEBI" id="CHEBI:29985"/>
        <dbReference type="ChEBI" id="CHEBI:29991"/>
        <dbReference type="ChEBI" id="CHEBI:30616"/>
        <dbReference type="ChEBI" id="CHEBI:33019"/>
        <dbReference type="ChEBI" id="CHEBI:58048"/>
        <dbReference type="ChEBI" id="CHEBI:58359"/>
        <dbReference type="ChEBI" id="CHEBI:456215"/>
        <dbReference type="EC" id="6.3.5.4"/>
    </reaction>
</comment>
<feature type="domain" description="Glutamine amidotransferase type-2" evidence="11">
    <location>
        <begin position="56"/>
        <end position="166"/>
    </location>
</feature>
<evidence type="ECO:0000259" key="11">
    <source>
        <dbReference type="Pfam" id="PF13537"/>
    </source>
</evidence>
<feature type="binding site" evidence="9">
    <location>
        <position position="100"/>
    </location>
    <ligand>
        <name>L-glutamine</name>
        <dbReference type="ChEBI" id="CHEBI:58359"/>
    </ligand>
</feature>
<keyword evidence="7" id="KW-0315">Glutamine amidotransferase</keyword>
<dbReference type="InterPro" id="IPR014729">
    <property type="entry name" value="Rossmann-like_a/b/a_fold"/>
</dbReference>
<keyword evidence="6" id="KW-0028">Amino-acid biosynthesis</keyword>
<dbReference type="GO" id="GO:0005524">
    <property type="term" value="F:ATP binding"/>
    <property type="evidence" value="ECO:0007669"/>
    <property type="project" value="UniProtKB-KW"/>
</dbReference>
<dbReference type="GO" id="GO:0006529">
    <property type="term" value="P:asparagine biosynthetic process"/>
    <property type="evidence" value="ECO:0007669"/>
    <property type="project" value="UniProtKB-KW"/>
</dbReference>
<accession>A0A198A821</accession>
<proteinExistence type="inferred from homology"/>
<dbReference type="EMBL" id="LYPB01000073">
    <property type="protein sequence ID" value="OAS17221.1"/>
    <property type="molecule type" value="Genomic_DNA"/>
</dbReference>
<evidence type="ECO:0000256" key="6">
    <source>
        <dbReference type="ARBA" id="ARBA00022888"/>
    </source>
</evidence>